<dbReference type="InterPro" id="IPR003442">
    <property type="entry name" value="T6A_TsaE"/>
</dbReference>
<evidence type="ECO:0000256" key="4">
    <source>
        <dbReference type="ARBA" id="ARBA00022490"/>
    </source>
</evidence>
<dbReference type="Pfam" id="PF02367">
    <property type="entry name" value="TsaE"/>
    <property type="match status" value="1"/>
</dbReference>
<dbReference type="PANTHER" id="PTHR33540">
    <property type="entry name" value="TRNA THREONYLCARBAMOYLADENOSINE BIOSYNTHESIS PROTEIN TSAE"/>
    <property type="match status" value="1"/>
</dbReference>
<accession>A0A212AGL3</accession>
<keyword evidence="11" id="KW-0808">Transferase</keyword>
<evidence type="ECO:0000256" key="5">
    <source>
        <dbReference type="ARBA" id="ARBA00022694"/>
    </source>
</evidence>
<name>A0A212AGL3_9RHOB</name>
<keyword evidence="9" id="KW-0460">Magnesium</keyword>
<evidence type="ECO:0000256" key="2">
    <source>
        <dbReference type="ARBA" id="ARBA00007599"/>
    </source>
</evidence>
<keyword evidence="7" id="KW-0547">Nucleotide-binding</keyword>
<organism evidence="11 12">
    <name type="scientific">Haematobacter genomosp. 1</name>
    <dbReference type="NCBI Taxonomy" id="366618"/>
    <lineage>
        <taxon>Bacteria</taxon>
        <taxon>Pseudomonadati</taxon>
        <taxon>Pseudomonadota</taxon>
        <taxon>Alphaproteobacteria</taxon>
        <taxon>Rhodobacterales</taxon>
        <taxon>Paracoccaceae</taxon>
        <taxon>Haematobacter</taxon>
    </lineage>
</organism>
<keyword evidence="12" id="KW-1185">Reference proteome</keyword>
<evidence type="ECO:0000313" key="11">
    <source>
        <dbReference type="EMBL" id="OWJ80640.1"/>
    </source>
</evidence>
<keyword evidence="4" id="KW-0963">Cytoplasm</keyword>
<keyword evidence="5" id="KW-0819">tRNA processing</keyword>
<reference evidence="11 12" key="1">
    <citation type="submission" date="2016-12" db="EMBL/GenBank/DDBJ databases">
        <title>Comparison of Traditional DNA-DNA Hybridization with In Silico Genomic Analysis.</title>
        <authorList>
            <person name="Nicholson A.C."/>
            <person name="Humrighouse B.W."/>
            <person name="Graziano J."/>
            <person name="Lasker B."/>
            <person name="Whitney A.M."/>
            <person name="Mcquiston J.R."/>
        </authorList>
    </citation>
    <scope>NUCLEOTIDE SEQUENCE [LARGE SCALE GENOMIC DNA]</scope>
    <source>
        <strain evidence="11 12">H2240</strain>
    </source>
</reference>
<gene>
    <name evidence="11" type="ORF">CDV49_00115</name>
</gene>
<dbReference type="GO" id="GO:0002949">
    <property type="term" value="P:tRNA threonylcarbamoyladenosine modification"/>
    <property type="evidence" value="ECO:0007669"/>
    <property type="project" value="InterPro"/>
</dbReference>
<comment type="similarity">
    <text evidence="2">Belongs to the TsaE family.</text>
</comment>
<evidence type="ECO:0000256" key="7">
    <source>
        <dbReference type="ARBA" id="ARBA00022741"/>
    </source>
</evidence>
<dbReference type="GO" id="GO:0016740">
    <property type="term" value="F:transferase activity"/>
    <property type="evidence" value="ECO:0007669"/>
    <property type="project" value="UniProtKB-KW"/>
</dbReference>
<dbReference type="EMBL" id="NIPW01000003">
    <property type="protein sequence ID" value="OWJ80640.1"/>
    <property type="molecule type" value="Genomic_DNA"/>
</dbReference>
<evidence type="ECO:0000256" key="9">
    <source>
        <dbReference type="ARBA" id="ARBA00022842"/>
    </source>
</evidence>
<evidence type="ECO:0000256" key="6">
    <source>
        <dbReference type="ARBA" id="ARBA00022723"/>
    </source>
</evidence>
<dbReference type="GO" id="GO:0005524">
    <property type="term" value="F:ATP binding"/>
    <property type="evidence" value="ECO:0007669"/>
    <property type="project" value="UniProtKB-KW"/>
</dbReference>
<dbReference type="Gene3D" id="3.40.50.300">
    <property type="entry name" value="P-loop containing nucleotide triphosphate hydrolases"/>
    <property type="match status" value="1"/>
</dbReference>
<dbReference type="NCBIfam" id="TIGR00150">
    <property type="entry name" value="T6A_YjeE"/>
    <property type="match status" value="1"/>
</dbReference>
<dbReference type="OrthoDB" id="9800307at2"/>
<keyword evidence="8" id="KW-0067">ATP-binding</keyword>
<protein>
    <recommendedName>
        <fullName evidence="3">tRNA threonylcarbamoyladenosine biosynthesis protein TsaE</fullName>
    </recommendedName>
    <alternativeName>
        <fullName evidence="10">t(6)A37 threonylcarbamoyladenosine biosynthesis protein TsaE</fullName>
    </alternativeName>
</protein>
<evidence type="ECO:0000313" key="12">
    <source>
        <dbReference type="Proteomes" id="UP000196878"/>
    </source>
</evidence>
<dbReference type="InterPro" id="IPR027417">
    <property type="entry name" value="P-loop_NTPase"/>
</dbReference>
<dbReference type="RefSeq" id="WP_088213563.1">
    <property type="nucleotide sequence ID" value="NZ_NIPW01000003.1"/>
</dbReference>
<dbReference type="GO" id="GO:0005737">
    <property type="term" value="C:cytoplasm"/>
    <property type="evidence" value="ECO:0007669"/>
    <property type="project" value="UniProtKB-SubCell"/>
</dbReference>
<evidence type="ECO:0000256" key="1">
    <source>
        <dbReference type="ARBA" id="ARBA00004496"/>
    </source>
</evidence>
<dbReference type="Proteomes" id="UP000196878">
    <property type="component" value="Unassembled WGS sequence"/>
</dbReference>
<evidence type="ECO:0000256" key="10">
    <source>
        <dbReference type="ARBA" id="ARBA00032441"/>
    </source>
</evidence>
<sequence>MSGAPLSRTVDLAGPEATDALARLMEPLLRPGDVLLLDGSVGAGKSHFARALIRARHGAETEVPSPTFTLVQTYGAEGDEIWHSDLYRLSQPDEIVELGLEDAFTTAITLVEWPDRLGSLTPEGALTLAFRPTREGESRSVTLTGNAGWAARLQPLLETLP</sequence>
<proteinExistence type="inferred from homology"/>
<evidence type="ECO:0000256" key="8">
    <source>
        <dbReference type="ARBA" id="ARBA00022840"/>
    </source>
</evidence>
<evidence type="ECO:0000256" key="3">
    <source>
        <dbReference type="ARBA" id="ARBA00019010"/>
    </source>
</evidence>
<dbReference type="AlphaFoldDB" id="A0A212AGL3"/>
<comment type="subcellular location">
    <subcellularLocation>
        <location evidence="1">Cytoplasm</location>
    </subcellularLocation>
</comment>
<dbReference type="GO" id="GO:0046872">
    <property type="term" value="F:metal ion binding"/>
    <property type="evidence" value="ECO:0007669"/>
    <property type="project" value="UniProtKB-KW"/>
</dbReference>
<dbReference type="SUPFAM" id="SSF52540">
    <property type="entry name" value="P-loop containing nucleoside triphosphate hydrolases"/>
    <property type="match status" value="1"/>
</dbReference>
<keyword evidence="6" id="KW-0479">Metal-binding</keyword>
<comment type="caution">
    <text evidence="11">The sequence shown here is derived from an EMBL/GenBank/DDBJ whole genome shotgun (WGS) entry which is preliminary data.</text>
</comment>
<dbReference type="PANTHER" id="PTHR33540:SF2">
    <property type="entry name" value="TRNA THREONYLCARBAMOYLADENOSINE BIOSYNTHESIS PROTEIN TSAE"/>
    <property type="match status" value="1"/>
</dbReference>